<evidence type="ECO:0000256" key="3">
    <source>
        <dbReference type="ARBA" id="ARBA00023125"/>
    </source>
</evidence>
<gene>
    <name evidence="5" type="ORF">LDELB18P1_1043</name>
</gene>
<proteinExistence type="inferred from homology"/>
<dbReference type="Gene3D" id="3.90.220.20">
    <property type="entry name" value="DNA methylase specificity domains"/>
    <property type="match status" value="1"/>
</dbReference>
<evidence type="ECO:0000256" key="2">
    <source>
        <dbReference type="ARBA" id="ARBA00022747"/>
    </source>
</evidence>
<comment type="similarity">
    <text evidence="1">Belongs to the type-I restriction system S methylase family.</text>
</comment>
<dbReference type="Pfam" id="PF01420">
    <property type="entry name" value="Methylase_S"/>
    <property type="match status" value="1"/>
</dbReference>
<evidence type="ECO:0000313" key="5">
    <source>
        <dbReference type="EMBL" id="RZM16355.1"/>
    </source>
</evidence>
<organism evidence="5 6">
    <name type="scientific">Lactobacillus delbrueckii</name>
    <dbReference type="NCBI Taxonomy" id="1584"/>
    <lineage>
        <taxon>Bacteria</taxon>
        <taxon>Bacillati</taxon>
        <taxon>Bacillota</taxon>
        <taxon>Bacilli</taxon>
        <taxon>Lactobacillales</taxon>
        <taxon>Lactobacillaceae</taxon>
        <taxon>Lactobacillus</taxon>
    </lineage>
</organism>
<name>A0A4Q7DZ13_9LACO</name>
<evidence type="ECO:0000313" key="6">
    <source>
        <dbReference type="Proteomes" id="UP000292818"/>
    </source>
</evidence>
<dbReference type="SUPFAM" id="SSF116734">
    <property type="entry name" value="DNA methylase specificity domain"/>
    <property type="match status" value="1"/>
</dbReference>
<dbReference type="Proteomes" id="UP000292818">
    <property type="component" value="Unassembled WGS sequence"/>
</dbReference>
<feature type="domain" description="Type I restriction modification DNA specificity" evidence="4">
    <location>
        <begin position="1"/>
        <end position="154"/>
    </location>
</feature>
<dbReference type="GO" id="GO:0003677">
    <property type="term" value="F:DNA binding"/>
    <property type="evidence" value="ECO:0007669"/>
    <property type="project" value="UniProtKB-KW"/>
</dbReference>
<dbReference type="InterPro" id="IPR044946">
    <property type="entry name" value="Restrct_endonuc_typeI_TRD_sf"/>
</dbReference>
<sequence>METKELKEIAELSFGKNSSRMTKEEQGNIYNVDSLRQDLNYLGEIKPSKQIGTPATFNEGDLALRLINPQAAVVSPATAGSILSLNFAKIVPNRTKVDEWYLCYYLNEAEDIQKQIELSAQGQVSTIKRLGAKFLRELKIVLPDLEKQKELGQIYRNWLIYRHQTEEALVQQEQLVFNAIAKECTND</sequence>
<dbReference type="EMBL" id="SETJ01000045">
    <property type="protein sequence ID" value="RZM16355.1"/>
    <property type="molecule type" value="Genomic_DNA"/>
</dbReference>
<comment type="caution">
    <text evidence="5">The sequence shown here is derived from an EMBL/GenBank/DDBJ whole genome shotgun (WGS) entry which is preliminary data.</text>
</comment>
<reference evidence="5 6" key="1">
    <citation type="submission" date="2019-01" db="EMBL/GenBank/DDBJ databases">
        <title>Colonization of the human gut by bovine bacteria present in Parmesan cheese.</title>
        <authorList>
            <person name="Lugli G.A."/>
            <person name="Milani C."/>
        </authorList>
    </citation>
    <scope>NUCLEOTIDE SEQUENCE [LARGE SCALE GENOMIC DNA]</scope>
    <source>
        <strain evidence="5 6">LDELB18P1</strain>
    </source>
</reference>
<accession>A0A4Q7DZ13</accession>
<protein>
    <submittedName>
        <fullName evidence="5">Type I restriction-modification system specificity subunit</fullName>
    </submittedName>
</protein>
<dbReference type="GO" id="GO:0009307">
    <property type="term" value="P:DNA restriction-modification system"/>
    <property type="evidence" value="ECO:0007669"/>
    <property type="project" value="UniProtKB-KW"/>
</dbReference>
<keyword evidence="3" id="KW-0238">DNA-binding</keyword>
<keyword evidence="2" id="KW-0680">Restriction system</keyword>
<dbReference type="InterPro" id="IPR000055">
    <property type="entry name" value="Restrct_endonuc_typeI_TRD"/>
</dbReference>
<dbReference type="AlphaFoldDB" id="A0A4Q7DZ13"/>
<evidence type="ECO:0000259" key="4">
    <source>
        <dbReference type="Pfam" id="PF01420"/>
    </source>
</evidence>
<evidence type="ECO:0000256" key="1">
    <source>
        <dbReference type="ARBA" id="ARBA00010923"/>
    </source>
</evidence>